<dbReference type="PANTHER" id="PTHR46066:SF2">
    <property type="entry name" value="CHITINASE DOMAIN-CONTAINING PROTEIN 1"/>
    <property type="match status" value="1"/>
</dbReference>
<evidence type="ECO:0000259" key="3">
    <source>
        <dbReference type="PROSITE" id="PS51910"/>
    </source>
</evidence>
<keyword evidence="1" id="KW-1133">Transmembrane helix</keyword>
<dbReference type="AlphaFoldDB" id="A0A6L5YS81"/>
<feature type="transmembrane region" description="Helical" evidence="1">
    <location>
        <begin position="7"/>
        <end position="28"/>
    </location>
</feature>
<feature type="domain" description="GH18" evidence="3">
    <location>
        <begin position="250"/>
        <end position="580"/>
    </location>
</feature>
<dbReference type="Gene3D" id="3.10.50.10">
    <property type="match status" value="1"/>
</dbReference>
<dbReference type="Proteomes" id="UP000474024">
    <property type="component" value="Unassembled WGS sequence"/>
</dbReference>
<dbReference type="PROSITE" id="PS51910">
    <property type="entry name" value="GH18_2"/>
    <property type="match status" value="1"/>
</dbReference>
<dbReference type="InterPro" id="IPR011583">
    <property type="entry name" value="Chitinase_II/V-like_cat"/>
</dbReference>
<name>A0A6L5YS81_9FIRM</name>
<sequence length="580" mass="64502">MKKKVYPLIAVLGLILIIIAIMFLSQLIQKYTPTKTRQDLSEHYNVTADDQVAIILNNELVEPQAKIIDGNLYLDYNFVHDMINQRFYWDSNENILLYTTATDLISAQADSTSYLITKSSNDYGKPIVKASSDSAYIDIDFVKMYSDFSYEYFESPSRLVVTNQYGEVTYANARKNTEIRVLGGIKSPILADIAKGDKLTVIAPDTKWTEVMTSDGIIGYIRSKALSATSTETTTSDFTEEAHAHIRKDFKINMAWHQVTNATANSDIANVLGSTKGLNVISPTWFYLNDNNGGLEDLASSSYVTYCHQHNVEVWALVSNLEKKDVDSTYVLTHTSARQNLVNQIVSAAIQYNLDGINLDFEALDGASVGDGFIQLVRELSLKCANNGIVLSVDNYSPYSFNAFYNRSEQAAFADYVVLMGYDQHYAGSEEAGSVAALDWVKEGVSNTLAEVPADQLILGMPFYTRVWSETPTNSDAVSEGDGATDTELLYQLDSYACGMKEAEKLVSANGAEKQWLDDCGQNYVEYTNDGVIYKIWLEDAASIEKKLSVVTDNNLAGASFWKLGFETSDIWDTVIKYIN</sequence>
<keyword evidence="1" id="KW-0472">Membrane</keyword>
<evidence type="ECO:0000259" key="2">
    <source>
        <dbReference type="PROSITE" id="PS51781"/>
    </source>
</evidence>
<dbReference type="RefSeq" id="WP_154430137.1">
    <property type="nucleotide sequence ID" value="NZ_VUNI01000014.1"/>
</dbReference>
<dbReference type="SMART" id="SM00636">
    <property type="entry name" value="Glyco_18"/>
    <property type="match status" value="1"/>
</dbReference>
<organism evidence="4 5">
    <name type="scientific">Roseburia porci</name>
    <dbReference type="NCBI Taxonomy" id="2605790"/>
    <lineage>
        <taxon>Bacteria</taxon>
        <taxon>Bacillati</taxon>
        <taxon>Bacillota</taxon>
        <taxon>Clostridia</taxon>
        <taxon>Lachnospirales</taxon>
        <taxon>Lachnospiraceae</taxon>
        <taxon>Roseburia</taxon>
    </lineage>
</organism>
<reference evidence="4 5" key="1">
    <citation type="submission" date="2019-08" db="EMBL/GenBank/DDBJ databases">
        <title>In-depth cultivation of the pig gut microbiome towards novel bacterial diversity and tailored functional studies.</title>
        <authorList>
            <person name="Wylensek D."/>
            <person name="Hitch T.C.A."/>
            <person name="Clavel T."/>
        </authorList>
    </citation>
    <scope>NUCLEOTIDE SEQUENCE [LARGE SCALE GENOMIC DNA]</scope>
    <source>
        <strain evidence="4 5">MUC/MUC-530-WT-4D</strain>
    </source>
</reference>
<dbReference type="InterPro" id="IPR029070">
    <property type="entry name" value="Chitinase_insertion_sf"/>
</dbReference>
<accession>A0A6L5YS81</accession>
<keyword evidence="5" id="KW-1185">Reference proteome</keyword>
<dbReference type="GO" id="GO:0005975">
    <property type="term" value="P:carbohydrate metabolic process"/>
    <property type="evidence" value="ECO:0007669"/>
    <property type="project" value="InterPro"/>
</dbReference>
<dbReference type="Gene3D" id="3.20.20.80">
    <property type="entry name" value="Glycosidases"/>
    <property type="match status" value="1"/>
</dbReference>
<evidence type="ECO:0000256" key="1">
    <source>
        <dbReference type="SAM" id="Phobius"/>
    </source>
</evidence>
<dbReference type="Pfam" id="PF00704">
    <property type="entry name" value="Glyco_hydro_18"/>
    <property type="match status" value="1"/>
</dbReference>
<dbReference type="EMBL" id="VUNI01000014">
    <property type="protein sequence ID" value="MST75178.1"/>
    <property type="molecule type" value="Genomic_DNA"/>
</dbReference>
<protein>
    <submittedName>
        <fullName evidence="4">Glycosyl hydrolase family 18</fullName>
    </submittedName>
</protein>
<dbReference type="Gene3D" id="2.30.30.40">
    <property type="entry name" value="SH3 Domains"/>
    <property type="match status" value="1"/>
</dbReference>
<gene>
    <name evidence="4" type="ORF">FYJ75_09075</name>
</gene>
<dbReference type="InterPro" id="IPR001223">
    <property type="entry name" value="Glyco_hydro18_cat"/>
</dbReference>
<dbReference type="GO" id="GO:0016787">
    <property type="term" value="F:hydrolase activity"/>
    <property type="evidence" value="ECO:0007669"/>
    <property type="project" value="UniProtKB-KW"/>
</dbReference>
<evidence type="ECO:0000313" key="5">
    <source>
        <dbReference type="Proteomes" id="UP000474024"/>
    </source>
</evidence>
<feature type="domain" description="SH3b" evidence="2">
    <location>
        <begin position="165"/>
        <end position="230"/>
    </location>
</feature>
<dbReference type="InterPro" id="IPR003646">
    <property type="entry name" value="SH3-like_bac-type"/>
</dbReference>
<dbReference type="SUPFAM" id="SSF51445">
    <property type="entry name" value="(Trans)glycosidases"/>
    <property type="match status" value="1"/>
</dbReference>
<evidence type="ECO:0000313" key="4">
    <source>
        <dbReference type="EMBL" id="MST75178.1"/>
    </source>
</evidence>
<dbReference type="InterPro" id="IPR017853">
    <property type="entry name" value="GH"/>
</dbReference>
<dbReference type="GO" id="GO:0008061">
    <property type="term" value="F:chitin binding"/>
    <property type="evidence" value="ECO:0007669"/>
    <property type="project" value="InterPro"/>
</dbReference>
<dbReference type="PANTHER" id="PTHR46066">
    <property type="entry name" value="CHITINASE DOMAIN-CONTAINING PROTEIN 1 FAMILY MEMBER"/>
    <property type="match status" value="1"/>
</dbReference>
<dbReference type="PROSITE" id="PS51781">
    <property type="entry name" value="SH3B"/>
    <property type="match status" value="1"/>
</dbReference>
<keyword evidence="4" id="KW-0378">Hydrolase</keyword>
<keyword evidence="1" id="KW-0812">Transmembrane</keyword>
<comment type="caution">
    <text evidence="4">The sequence shown here is derived from an EMBL/GenBank/DDBJ whole genome shotgun (WGS) entry which is preliminary data.</text>
</comment>
<proteinExistence type="predicted"/>